<dbReference type="PROSITE" id="PS51257">
    <property type="entry name" value="PROKAR_LIPOPROTEIN"/>
    <property type="match status" value="1"/>
</dbReference>
<evidence type="ECO:0000256" key="1">
    <source>
        <dbReference type="SAM" id="SignalP"/>
    </source>
</evidence>
<keyword evidence="1" id="KW-0732">Signal</keyword>
<proteinExistence type="predicted"/>
<evidence type="ECO:0000313" key="3">
    <source>
        <dbReference type="Proteomes" id="UP001073122"/>
    </source>
</evidence>
<dbReference type="Proteomes" id="UP001073122">
    <property type="component" value="Unassembled WGS sequence"/>
</dbReference>
<feature type="chain" id="PRO_5046271300" description="YD repeat-containing protein" evidence="1">
    <location>
        <begin position="27"/>
        <end position="299"/>
    </location>
</feature>
<feature type="signal peptide" evidence="1">
    <location>
        <begin position="1"/>
        <end position="26"/>
    </location>
</feature>
<accession>A0ABT3XJN4</accession>
<name>A0ABT3XJN4_9FLAO</name>
<dbReference type="EMBL" id="JAOVZW010000001">
    <property type="protein sequence ID" value="MCX8522355.1"/>
    <property type="molecule type" value="Genomic_DNA"/>
</dbReference>
<gene>
    <name evidence="2" type="ORF">OF897_00265</name>
</gene>
<reference evidence="2" key="1">
    <citation type="submission" date="2022-10" db="EMBL/GenBank/DDBJ databases">
        <title>Chryseobacterium sp. nov., a novel bacterial species.</title>
        <authorList>
            <person name="Cao Y."/>
        </authorList>
    </citation>
    <scope>NUCLEOTIDE SEQUENCE</scope>
    <source>
        <strain evidence="2">CCTCC AB2015118</strain>
    </source>
</reference>
<protein>
    <recommendedName>
        <fullName evidence="4">YD repeat-containing protein</fullName>
    </recommendedName>
</protein>
<dbReference type="RefSeq" id="WP_267263687.1">
    <property type="nucleotide sequence ID" value="NZ_JAOVZW010000001.1"/>
</dbReference>
<organism evidence="2 3">
    <name type="scientific">Chryseobacterium formosus</name>
    <dbReference type="NCBI Taxonomy" id="1537363"/>
    <lineage>
        <taxon>Bacteria</taxon>
        <taxon>Pseudomonadati</taxon>
        <taxon>Bacteroidota</taxon>
        <taxon>Flavobacteriia</taxon>
        <taxon>Flavobacteriales</taxon>
        <taxon>Weeksellaceae</taxon>
        <taxon>Chryseobacterium group</taxon>
        <taxon>Chryseobacterium</taxon>
    </lineage>
</organism>
<evidence type="ECO:0000313" key="2">
    <source>
        <dbReference type="EMBL" id="MCX8522355.1"/>
    </source>
</evidence>
<sequence>MNRNKFITGVGALLLGFMFSCDNTTADPINNTVNNNGNTGSGGASAPSITGPRILHKINVNNVTNQEYVTTGNVLEKAIFKEASEPNSFLVGTVTYTSGKITKVKFAQEVNGAVPTGSMTYTYNVTYDSGGKINYTTCETMLGTMPNLSSEYTYTYDGAGKMTKIVEKKKSGSTYTHFTNYTITNTGDNITKLVTESGITNSAGVPDMSTAMAGYNYNFTTYDDKINPYSTLPKTFFVMWSLLHPNNFSSLSANNLKTFSIVYPAPAPSIPGTYTYLYDTQNYPVSDQTQSQKYIYKAL</sequence>
<keyword evidence="3" id="KW-1185">Reference proteome</keyword>
<comment type="caution">
    <text evidence="2">The sequence shown here is derived from an EMBL/GenBank/DDBJ whole genome shotgun (WGS) entry which is preliminary data.</text>
</comment>
<evidence type="ECO:0008006" key="4">
    <source>
        <dbReference type="Google" id="ProtNLM"/>
    </source>
</evidence>